<proteinExistence type="predicted"/>
<evidence type="ECO:0000313" key="2">
    <source>
        <dbReference type="Proteomes" id="UP001054252"/>
    </source>
</evidence>
<dbReference type="Proteomes" id="UP001054252">
    <property type="component" value="Unassembled WGS sequence"/>
</dbReference>
<gene>
    <name evidence="1" type="ORF">SLEP1_g1165</name>
</gene>
<reference evidence="1 2" key="1">
    <citation type="journal article" date="2021" name="Commun. Biol.">
        <title>The genome of Shorea leprosula (Dipterocarpaceae) highlights the ecological relevance of drought in aseasonal tropical rainforests.</title>
        <authorList>
            <person name="Ng K.K.S."/>
            <person name="Kobayashi M.J."/>
            <person name="Fawcett J.A."/>
            <person name="Hatakeyama M."/>
            <person name="Paape T."/>
            <person name="Ng C.H."/>
            <person name="Ang C.C."/>
            <person name="Tnah L.H."/>
            <person name="Lee C.T."/>
            <person name="Nishiyama T."/>
            <person name="Sese J."/>
            <person name="O'Brien M.J."/>
            <person name="Copetti D."/>
            <person name="Mohd Noor M.I."/>
            <person name="Ong R.C."/>
            <person name="Putra M."/>
            <person name="Sireger I.Z."/>
            <person name="Indrioko S."/>
            <person name="Kosugi Y."/>
            <person name="Izuno A."/>
            <person name="Isagi Y."/>
            <person name="Lee S.L."/>
            <person name="Shimizu K.K."/>
        </authorList>
    </citation>
    <scope>NUCLEOTIDE SEQUENCE [LARGE SCALE GENOMIC DNA]</scope>
    <source>
        <strain evidence="1">214</strain>
    </source>
</reference>
<organism evidence="1 2">
    <name type="scientific">Rubroshorea leprosula</name>
    <dbReference type="NCBI Taxonomy" id="152421"/>
    <lineage>
        <taxon>Eukaryota</taxon>
        <taxon>Viridiplantae</taxon>
        <taxon>Streptophyta</taxon>
        <taxon>Embryophyta</taxon>
        <taxon>Tracheophyta</taxon>
        <taxon>Spermatophyta</taxon>
        <taxon>Magnoliopsida</taxon>
        <taxon>eudicotyledons</taxon>
        <taxon>Gunneridae</taxon>
        <taxon>Pentapetalae</taxon>
        <taxon>rosids</taxon>
        <taxon>malvids</taxon>
        <taxon>Malvales</taxon>
        <taxon>Dipterocarpaceae</taxon>
        <taxon>Rubroshorea</taxon>
    </lineage>
</organism>
<name>A0AAV5HK25_9ROSI</name>
<keyword evidence="2" id="KW-1185">Reference proteome</keyword>
<evidence type="ECO:0000313" key="1">
    <source>
        <dbReference type="EMBL" id="GKU86671.1"/>
    </source>
</evidence>
<accession>A0AAV5HK25</accession>
<dbReference type="EMBL" id="BPVZ01000001">
    <property type="protein sequence ID" value="GKU86671.1"/>
    <property type="molecule type" value="Genomic_DNA"/>
</dbReference>
<sequence>MRKSEAPSLRSHSFVGENRVCLVRILLILSTMRLEPGSLTSLVFQRLLKVLREAWYLEETTLNWMLTILLLQERESELAMK</sequence>
<comment type="caution">
    <text evidence="1">The sequence shown here is derived from an EMBL/GenBank/DDBJ whole genome shotgun (WGS) entry which is preliminary data.</text>
</comment>
<dbReference type="AlphaFoldDB" id="A0AAV5HK25"/>
<protein>
    <submittedName>
        <fullName evidence="1">Uncharacterized protein</fullName>
    </submittedName>
</protein>